<dbReference type="Proteomes" id="UP000799754">
    <property type="component" value="Unassembled WGS sequence"/>
</dbReference>
<dbReference type="EMBL" id="MU006719">
    <property type="protein sequence ID" value="KAF2626858.1"/>
    <property type="molecule type" value="Genomic_DNA"/>
</dbReference>
<evidence type="ECO:0000313" key="1">
    <source>
        <dbReference type="EMBL" id="KAF2626858.1"/>
    </source>
</evidence>
<sequence length="192" mass="22260">MVLRIISPHYLTMMENIDRLMHASWFAQSGPVTERAPFDDATIRDIATVLRNEPHESWGRVPSIFIVLRTINQPHLVQSFLDEELTNLWFPCTLPFCLTDQTTRDAFLTAQRLVLTKALDLERENGKHRHFQNPGIFHSYNFQSWEEADLELFTRYKATSATKKMQENALSEASLSAKTGKFWKSSRMNSLL</sequence>
<reference evidence="1" key="1">
    <citation type="journal article" date="2020" name="Stud. Mycol.">
        <title>101 Dothideomycetes genomes: a test case for predicting lifestyles and emergence of pathogens.</title>
        <authorList>
            <person name="Haridas S."/>
            <person name="Albert R."/>
            <person name="Binder M."/>
            <person name="Bloem J."/>
            <person name="Labutti K."/>
            <person name="Salamov A."/>
            <person name="Andreopoulos B."/>
            <person name="Baker S."/>
            <person name="Barry K."/>
            <person name="Bills G."/>
            <person name="Bluhm B."/>
            <person name="Cannon C."/>
            <person name="Castanera R."/>
            <person name="Culley D."/>
            <person name="Daum C."/>
            <person name="Ezra D."/>
            <person name="Gonzalez J."/>
            <person name="Henrissat B."/>
            <person name="Kuo A."/>
            <person name="Liang C."/>
            <person name="Lipzen A."/>
            <person name="Lutzoni F."/>
            <person name="Magnuson J."/>
            <person name="Mondo S."/>
            <person name="Nolan M."/>
            <person name="Ohm R."/>
            <person name="Pangilinan J."/>
            <person name="Park H.-J."/>
            <person name="Ramirez L."/>
            <person name="Alfaro M."/>
            <person name="Sun H."/>
            <person name="Tritt A."/>
            <person name="Yoshinaga Y."/>
            <person name="Zwiers L.-H."/>
            <person name="Turgeon B."/>
            <person name="Goodwin S."/>
            <person name="Spatafora J."/>
            <person name="Crous P."/>
            <person name="Grigoriev I."/>
        </authorList>
    </citation>
    <scope>NUCLEOTIDE SEQUENCE</scope>
    <source>
        <strain evidence="1">CBS 525.71</strain>
    </source>
</reference>
<gene>
    <name evidence="1" type="ORF">BU25DRAFT_73901</name>
</gene>
<evidence type="ECO:0000313" key="2">
    <source>
        <dbReference type="Proteomes" id="UP000799754"/>
    </source>
</evidence>
<protein>
    <submittedName>
        <fullName evidence="1">Uncharacterized protein</fullName>
    </submittedName>
</protein>
<organism evidence="1 2">
    <name type="scientific">Macroventuria anomochaeta</name>
    <dbReference type="NCBI Taxonomy" id="301207"/>
    <lineage>
        <taxon>Eukaryota</taxon>
        <taxon>Fungi</taxon>
        <taxon>Dikarya</taxon>
        <taxon>Ascomycota</taxon>
        <taxon>Pezizomycotina</taxon>
        <taxon>Dothideomycetes</taxon>
        <taxon>Pleosporomycetidae</taxon>
        <taxon>Pleosporales</taxon>
        <taxon>Pleosporineae</taxon>
        <taxon>Didymellaceae</taxon>
        <taxon>Macroventuria</taxon>
    </lineage>
</organism>
<comment type="caution">
    <text evidence="1">The sequence shown here is derived from an EMBL/GenBank/DDBJ whole genome shotgun (WGS) entry which is preliminary data.</text>
</comment>
<name>A0ACB6S0C5_9PLEO</name>
<accession>A0ACB6S0C5</accession>
<proteinExistence type="predicted"/>
<keyword evidence="2" id="KW-1185">Reference proteome</keyword>